<dbReference type="PANTHER" id="PTHR46411">
    <property type="entry name" value="FAMILY ATPASE, PUTATIVE-RELATED"/>
    <property type="match status" value="1"/>
</dbReference>
<dbReference type="EMBL" id="PVEM01000003">
    <property type="protein sequence ID" value="PTD09283.1"/>
    <property type="molecule type" value="Genomic_DNA"/>
</dbReference>
<evidence type="ECO:0000313" key="3">
    <source>
        <dbReference type="Proteomes" id="UP000241587"/>
    </source>
</evidence>
<gene>
    <name evidence="2" type="ORF">FCULG_00007533</name>
</gene>
<name>A0A2T4H0D8_FUSCU</name>
<feature type="domain" description="AAA+ ATPase lid" evidence="1">
    <location>
        <begin position="68"/>
        <end position="151"/>
    </location>
</feature>
<accession>A0A2T4H0D8</accession>
<dbReference type="InterPro" id="IPR056599">
    <property type="entry name" value="AAA_lid_fung"/>
</dbReference>
<dbReference type="PANTHER" id="PTHR46411:SF3">
    <property type="entry name" value="AAA+ ATPASE DOMAIN-CONTAINING PROTEIN"/>
    <property type="match status" value="1"/>
</dbReference>
<dbReference type="AlphaFoldDB" id="A0A2T4H0D8"/>
<sequence>MPEESRDPIETDCFLLRTDLYYEPLSRQQTVEIFRVNIKRLRGIEDEKQRQLEGTELEQPRLRIMAKSIIEYAQSYYDEHENTPHLRWKGRQIRNTFQIASSFAYYNMNKASLDKTNPESGQLVSPVLDERHFEKVAVAIEQFGNYMDYTKAIADADQARIETIRADHMRNEDLAPRRHD</sequence>
<comment type="caution">
    <text evidence="2">The sequence shown here is derived from an EMBL/GenBank/DDBJ whole genome shotgun (WGS) entry which is preliminary data.</text>
</comment>
<dbReference type="Proteomes" id="UP000241587">
    <property type="component" value="Unassembled WGS sequence"/>
</dbReference>
<proteinExistence type="predicted"/>
<protein>
    <recommendedName>
        <fullName evidence="1">AAA+ ATPase lid domain-containing protein</fullName>
    </recommendedName>
</protein>
<evidence type="ECO:0000313" key="2">
    <source>
        <dbReference type="EMBL" id="PTD09283.1"/>
    </source>
</evidence>
<keyword evidence="3" id="KW-1185">Reference proteome</keyword>
<evidence type="ECO:0000259" key="1">
    <source>
        <dbReference type="Pfam" id="PF23232"/>
    </source>
</evidence>
<dbReference type="Pfam" id="PF23232">
    <property type="entry name" value="AAA_lid_13"/>
    <property type="match status" value="1"/>
</dbReference>
<reference evidence="2 3" key="1">
    <citation type="submission" date="2018-02" db="EMBL/GenBank/DDBJ databases">
        <title>Fusarium culmorum secondary metabolites in fungal-bacterial-plant interactions.</title>
        <authorList>
            <person name="Schmidt R."/>
        </authorList>
    </citation>
    <scope>NUCLEOTIDE SEQUENCE [LARGE SCALE GENOMIC DNA]</scope>
    <source>
        <strain evidence="2 3">PV</strain>
    </source>
</reference>
<dbReference type="OrthoDB" id="10042665at2759"/>
<organism evidence="2 3">
    <name type="scientific">Fusarium culmorum</name>
    <dbReference type="NCBI Taxonomy" id="5516"/>
    <lineage>
        <taxon>Eukaryota</taxon>
        <taxon>Fungi</taxon>
        <taxon>Dikarya</taxon>
        <taxon>Ascomycota</taxon>
        <taxon>Pezizomycotina</taxon>
        <taxon>Sordariomycetes</taxon>
        <taxon>Hypocreomycetidae</taxon>
        <taxon>Hypocreales</taxon>
        <taxon>Nectriaceae</taxon>
        <taxon>Fusarium</taxon>
    </lineage>
</organism>